<dbReference type="OrthoDB" id="2243499at2"/>
<sequence length="458" mass="52394">MPLFWSLLLSLLSVANPFLTFLASNLQSQNLYAGVAMQAGQVPYSDFFGTSGILFYLLTYLGSFFQTSIGLALLQFLCLVIAGIYLHKILAYFARSREVANQLLSWFYLLIGALNIGGITAPLYALPFVLTSVWFLVRYFERAVKDESFILFGIDAALVFLIYPKAIILWVVSQLVLLVFNTRHRQLARGIYQTLASIFGFLLVLYSVGYYTFIEQILGLAIQQTFLFNFDFSFQLQSSLYLAIFLLVSGIFRGIFQSLFLPNRASNAFIRVFVLLTMLLQTVFIVYNANGDWSQATVLVPYGLILIAMSLKEEEEREDFSYLGWSFYLPLLVVGFFIGQPFYQYITQDYVREERQEVARYIQENTSQSDLIFAWDDSALLYLSAQRFSSATVITAEPYLETELSKSTLVYDLNRTNAKYILVNKDIPVLEEVQATLDSSYSELDLNLTQFRLYEKNN</sequence>
<accession>A0A4T2GKJ1</accession>
<protein>
    <submittedName>
        <fullName evidence="2">Quinol oxidase</fullName>
    </submittedName>
</protein>
<dbReference type="AlphaFoldDB" id="A0A4T2GKJ1"/>
<organism evidence="2 3">
    <name type="scientific">Streptococcus suis</name>
    <dbReference type="NCBI Taxonomy" id="1307"/>
    <lineage>
        <taxon>Bacteria</taxon>
        <taxon>Bacillati</taxon>
        <taxon>Bacillota</taxon>
        <taxon>Bacilli</taxon>
        <taxon>Lactobacillales</taxon>
        <taxon>Streptococcaceae</taxon>
        <taxon>Streptococcus</taxon>
    </lineage>
</organism>
<gene>
    <name evidence="2" type="ORF">FAJ39_07085</name>
</gene>
<evidence type="ECO:0000313" key="3">
    <source>
        <dbReference type="Proteomes" id="UP000305165"/>
    </source>
</evidence>
<evidence type="ECO:0000256" key="1">
    <source>
        <dbReference type="SAM" id="Phobius"/>
    </source>
</evidence>
<comment type="caution">
    <text evidence="2">The sequence shown here is derived from an EMBL/GenBank/DDBJ whole genome shotgun (WGS) entry which is preliminary data.</text>
</comment>
<keyword evidence="1" id="KW-0472">Membrane</keyword>
<dbReference type="Proteomes" id="UP000305165">
    <property type="component" value="Unassembled WGS sequence"/>
</dbReference>
<proteinExistence type="predicted"/>
<feature type="transmembrane region" description="Helical" evidence="1">
    <location>
        <begin position="323"/>
        <end position="343"/>
    </location>
</feature>
<keyword evidence="1" id="KW-1133">Transmembrane helix</keyword>
<feature type="transmembrane region" description="Helical" evidence="1">
    <location>
        <begin position="192"/>
        <end position="214"/>
    </location>
</feature>
<keyword evidence="1" id="KW-0812">Transmembrane</keyword>
<feature type="transmembrane region" description="Helical" evidence="1">
    <location>
        <begin position="107"/>
        <end position="137"/>
    </location>
</feature>
<feature type="transmembrane region" description="Helical" evidence="1">
    <location>
        <begin position="149"/>
        <end position="180"/>
    </location>
</feature>
<dbReference type="EMBL" id="SSXO01000004">
    <property type="protein sequence ID" value="TIH99488.1"/>
    <property type="molecule type" value="Genomic_DNA"/>
</dbReference>
<feature type="transmembrane region" description="Helical" evidence="1">
    <location>
        <begin position="234"/>
        <end position="256"/>
    </location>
</feature>
<name>A0A4T2GKJ1_STRSU</name>
<evidence type="ECO:0000313" key="2">
    <source>
        <dbReference type="EMBL" id="TIH99488.1"/>
    </source>
</evidence>
<feature type="transmembrane region" description="Helical" evidence="1">
    <location>
        <begin position="268"/>
        <end position="287"/>
    </location>
</feature>
<reference evidence="2 3" key="1">
    <citation type="submission" date="2019-04" db="EMBL/GenBank/DDBJ databases">
        <title>Genome analysis of Streptococcus suis strain WUSS424.</title>
        <authorList>
            <person name="Chen H."/>
            <person name="Gao X."/>
            <person name="Wu Z."/>
        </authorList>
    </citation>
    <scope>NUCLEOTIDE SEQUENCE [LARGE SCALE GENOMIC DNA]</scope>
    <source>
        <strain evidence="2 3">WUSS424</strain>
    </source>
</reference>
<feature type="transmembrane region" description="Helical" evidence="1">
    <location>
        <begin position="53"/>
        <end position="86"/>
    </location>
</feature>